<feature type="non-terminal residue" evidence="4">
    <location>
        <position position="1"/>
    </location>
</feature>
<dbReference type="Pfam" id="PF00264">
    <property type="entry name" value="Tyrosinase"/>
    <property type="match status" value="1"/>
</dbReference>
<dbReference type="SUPFAM" id="SSF48056">
    <property type="entry name" value="Di-copper centre-containing domain"/>
    <property type="match status" value="1"/>
</dbReference>
<dbReference type="GO" id="GO:0016491">
    <property type="term" value="F:oxidoreductase activity"/>
    <property type="evidence" value="ECO:0007669"/>
    <property type="project" value="InterPro"/>
</dbReference>
<protein>
    <recommendedName>
        <fullName evidence="3">Tyrosinase copper-binding domain-containing protein</fullName>
    </recommendedName>
</protein>
<proteinExistence type="predicted"/>
<dbReference type="EMBL" id="CAJHNH020000640">
    <property type="protein sequence ID" value="CAG5118989.1"/>
    <property type="molecule type" value="Genomic_DNA"/>
</dbReference>
<accession>A0A8S3YPH2</accession>
<dbReference type="OrthoDB" id="6055318at2759"/>
<dbReference type="PRINTS" id="PR00092">
    <property type="entry name" value="TYROSINASE"/>
</dbReference>
<evidence type="ECO:0000256" key="1">
    <source>
        <dbReference type="ARBA" id="ARBA00022723"/>
    </source>
</evidence>
<comment type="caution">
    <text evidence="4">The sequence shown here is derived from an EMBL/GenBank/DDBJ whole genome shotgun (WGS) entry which is preliminary data.</text>
</comment>
<dbReference type="PANTHER" id="PTHR11474">
    <property type="entry name" value="TYROSINASE FAMILY MEMBER"/>
    <property type="match status" value="1"/>
</dbReference>
<sequence length="88" mass="10170">KTTRSPLEALFSTNTSAGTSLLYQLTLDALEEEDYCHFEIMLEFLHNRVHFLIGGEGTYSMSTLDYSAYDPIFMIVHSGMDRIWVLWQ</sequence>
<dbReference type="Gene3D" id="1.10.1280.10">
    <property type="entry name" value="Di-copper center containing domain from catechol oxidase"/>
    <property type="match status" value="1"/>
</dbReference>
<evidence type="ECO:0000259" key="3">
    <source>
        <dbReference type="PROSITE" id="PS00498"/>
    </source>
</evidence>
<feature type="domain" description="Tyrosinase copper-binding" evidence="3">
    <location>
        <begin position="70"/>
        <end position="81"/>
    </location>
</feature>
<evidence type="ECO:0000313" key="5">
    <source>
        <dbReference type="Proteomes" id="UP000678393"/>
    </source>
</evidence>
<evidence type="ECO:0000256" key="2">
    <source>
        <dbReference type="ARBA" id="ARBA00023008"/>
    </source>
</evidence>
<dbReference type="PROSITE" id="PS00498">
    <property type="entry name" value="TYROSINASE_2"/>
    <property type="match status" value="1"/>
</dbReference>
<dbReference type="InterPro" id="IPR002227">
    <property type="entry name" value="Tyrosinase_Cu-bd"/>
</dbReference>
<reference evidence="4" key="1">
    <citation type="submission" date="2021-04" db="EMBL/GenBank/DDBJ databases">
        <authorList>
            <consortium name="Molecular Ecology Group"/>
        </authorList>
    </citation>
    <scope>NUCLEOTIDE SEQUENCE</scope>
</reference>
<dbReference type="InterPro" id="IPR008922">
    <property type="entry name" value="Di-copper_centre_dom_sf"/>
</dbReference>
<dbReference type="Proteomes" id="UP000678393">
    <property type="component" value="Unassembled WGS sequence"/>
</dbReference>
<keyword evidence="1" id="KW-0479">Metal-binding</keyword>
<dbReference type="GO" id="GO:0046872">
    <property type="term" value="F:metal ion binding"/>
    <property type="evidence" value="ECO:0007669"/>
    <property type="project" value="UniProtKB-KW"/>
</dbReference>
<keyword evidence="5" id="KW-1185">Reference proteome</keyword>
<feature type="non-terminal residue" evidence="4">
    <location>
        <position position="88"/>
    </location>
</feature>
<dbReference type="PANTHER" id="PTHR11474:SF126">
    <property type="entry name" value="TYROSINASE-LIKE PROTEIN TYR-1-RELATED"/>
    <property type="match status" value="1"/>
</dbReference>
<evidence type="ECO:0000313" key="4">
    <source>
        <dbReference type="EMBL" id="CAG5118989.1"/>
    </source>
</evidence>
<dbReference type="AlphaFoldDB" id="A0A8S3YPH2"/>
<gene>
    <name evidence="4" type="ORF">CUNI_LOCUS4547</name>
</gene>
<name>A0A8S3YPH2_9EUPU</name>
<dbReference type="InterPro" id="IPR050316">
    <property type="entry name" value="Tyrosinase/Hemocyanin"/>
</dbReference>
<keyword evidence="2" id="KW-0186">Copper</keyword>
<organism evidence="4 5">
    <name type="scientific">Candidula unifasciata</name>
    <dbReference type="NCBI Taxonomy" id="100452"/>
    <lineage>
        <taxon>Eukaryota</taxon>
        <taxon>Metazoa</taxon>
        <taxon>Spiralia</taxon>
        <taxon>Lophotrochozoa</taxon>
        <taxon>Mollusca</taxon>
        <taxon>Gastropoda</taxon>
        <taxon>Heterobranchia</taxon>
        <taxon>Euthyneura</taxon>
        <taxon>Panpulmonata</taxon>
        <taxon>Eupulmonata</taxon>
        <taxon>Stylommatophora</taxon>
        <taxon>Helicina</taxon>
        <taxon>Helicoidea</taxon>
        <taxon>Geomitridae</taxon>
        <taxon>Candidula</taxon>
    </lineage>
</organism>